<dbReference type="AlphaFoldDB" id="A0A8X6WQ69"/>
<reference evidence="1" key="1">
    <citation type="submission" date="2020-08" db="EMBL/GenBank/DDBJ databases">
        <title>Multicomponent nature underlies the extraordinary mechanical properties of spider dragline silk.</title>
        <authorList>
            <person name="Kono N."/>
            <person name="Nakamura H."/>
            <person name="Mori M."/>
            <person name="Yoshida Y."/>
            <person name="Ohtoshi R."/>
            <person name="Malay A.D."/>
            <person name="Moran D.A.P."/>
            <person name="Tomita M."/>
            <person name="Numata K."/>
            <person name="Arakawa K."/>
        </authorList>
    </citation>
    <scope>NUCLEOTIDE SEQUENCE</scope>
</reference>
<evidence type="ECO:0000313" key="1">
    <source>
        <dbReference type="EMBL" id="GFY38076.1"/>
    </source>
</evidence>
<sequence length="166" mass="18451">MAVIKSFSQLNYVKLYKKEVFRSPRQPSAPENALQVYQSQASCAMECPQISRPRSSLKPSAKCFFSLPPSVVFNQPCLKVPKPFPMGFSEGLPVLFCFSRFFSAQSLFVICKLVLPLSLPAAEKFYISLFPGNCELCVFQPSPKPAILPPNPPKPQPATYPCCPIQ</sequence>
<gene>
    <name evidence="1" type="ORF">TNIN_284541</name>
</gene>
<accession>A0A8X6WQ69</accession>
<dbReference type="EMBL" id="BMAV01000639">
    <property type="protein sequence ID" value="GFY38076.1"/>
    <property type="molecule type" value="Genomic_DNA"/>
</dbReference>
<organism evidence="1 2">
    <name type="scientific">Trichonephila inaurata madagascariensis</name>
    <dbReference type="NCBI Taxonomy" id="2747483"/>
    <lineage>
        <taxon>Eukaryota</taxon>
        <taxon>Metazoa</taxon>
        <taxon>Ecdysozoa</taxon>
        <taxon>Arthropoda</taxon>
        <taxon>Chelicerata</taxon>
        <taxon>Arachnida</taxon>
        <taxon>Araneae</taxon>
        <taxon>Araneomorphae</taxon>
        <taxon>Entelegynae</taxon>
        <taxon>Araneoidea</taxon>
        <taxon>Nephilidae</taxon>
        <taxon>Trichonephila</taxon>
        <taxon>Trichonephila inaurata</taxon>
    </lineage>
</organism>
<evidence type="ECO:0000313" key="2">
    <source>
        <dbReference type="Proteomes" id="UP000886998"/>
    </source>
</evidence>
<name>A0A8X6WQ69_9ARAC</name>
<protein>
    <submittedName>
        <fullName evidence="1">Uncharacterized protein</fullName>
    </submittedName>
</protein>
<comment type="caution">
    <text evidence="1">The sequence shown here is derived from an EMBL/GenBank/DDBJ whole genome shotgun (WGS) entry which is preliminary data.</text>
</comment>
<dbReference type="Proteomes" id="UP000886998">
    <property type="component" value="Unassembled WGS sequence"/>
</dbReference>
<keyword evidence="2" id="KW-1185">Reference proteome</keyword>
<proteinExistence type="predicted"/>